<proteinExistence type="predicted"/>
<keyword evidence="2" id="KW-1185">Reference proteome</keyword>
<accession>A0ABY2KJA9</accession>
<gene>
    <name evidence="1" type="ORF">EEB11_14535</name>
</gene>
<evidence type="ECO:0000313" key="2">
    <source>
        <dbReference type="Proteomes" id="UP000297741"/>
    </source>
</evidence>
<dbReference type="Proteomes" id="UP000297741">
    <property type="component" value="Unassembled WGS sequence"/>
</dbReference>
<dbReference type="Gene3D" id="1.10.3910.10">
    <property type="entry name" value="SP0561-like"/>
    <property type="match status" value="1"/>
</dbReference>
<dbReference type="InterPro" id="IPR038062">
    <property type="entry name" value="ScdA-like_N_sf"/>
</dbReference>
<dbReference type="EMBL" id="RPEM01000009">
    <property type="protein sequence ID" value="TGD42480.1"/>
    <property type="molecule type" value="Genomic_DNA"/>
</dbReference>
<comment type="caution">
    <text evidence="1">The sequence shown here is derived from an EMBL/GenBank/DDBJ whole genome shotgun (WGS) entry which is preliminary data.</text>
</comment>
<dbReference type="SUPFAM" id="SSF140683">
    <property type="entry name" value="SP0561-like"/>
    <property type="match status" value="1"/>
</dbReference>
<evidence type="ECO:0000313" key="1">
    <source>
        <dbReference type="EMBL" id="TGD42480.1"/>
    </source>
</evidence>
<name>A0ABY2KJA9_9RHOB</name>
<sequence length="67" mass="7399">MDDPDLPLALLFDTWPATATVFLSRQMFCFGCPIAPFHTVIDACAEYGLDEALFRAELHAAVIRALV</sequence>
<protein>
    <recommendedName>
        <fullName evidence="3">DUF1858 domain-containing protein</fullName>
    </recommendedName>
</protein>
<evidence type="ECO:0008006" key="3">
    <source>
        <dbReference type="Google" id="ProtNLM"/>
    </source>
</evidence>
<dbReference type="NCBIfam" id="TIGR03980">
    <property type="entry name" value="prismane_assoc"/>
    <property type="match status" value="1"/>
</dbReference>
<organism evidence="1 2">
    <name type="scientific">Pseudotabrizicola sediminis</name>
    <dbReference type="NCBI Taxonomy" id="2486418"/>
    <lineage>
        <taxon>Bacteria</taxon>
        <taxon>Pseudomonadati</taxon>
        <taxon>Pseudomonadota</taxon>
        <taxon>Alphaproteobacteria</taxon>
        <taxon>Rhodobacterales</taxon>
        <taxon>Paracoccaceae</taxon>
        <taxon>Pseudotabrizicola</taxon>
    </lineage>
</organism>
<dbReference type="InterPro" id="IPR023883">
    <property type="entry name" value="CHP03980_redox-disulphide"/>
</dbReference>
<reference evidence="1 2" key="1">
    <citation type="submission" date="2018-11" db="EMBL/GenBank/DDBJ databases">
        <title>Tabrizicola sp. isolated from sediment of alpine lake.</title>
        <authorList>
            <person name="Liu Z."/>
        </authorList>
    </citation>
    <scope>NUCLEOTIDE SEQUENCE [LARGE SCALE GENOMIC DNA]</scope>
    <source>
        <strain evidence="1 2">DRYC-M-16</strain>
    </source>
</reference>